<gene>
    <name evidence="2" type="ORF">BLA29_007233</name>
</gene>
<dbReference type="OrthoDB" id="10022108at2759"/>
<sequence>MSFNDNIKSANKWIQYFKDISIIHGNTGLSQFKDEILKFTDFFEVFVKNLERQLEVFKVDYKNANDQALSYKKELNLVHEELIKEKNEKLAIKETLLKKSADLERERINVKSYSSIVSSSVNKREEIVPKMDYVCIVDAVDNTIMDSKQTLSYLNSKLDYKKIIENNIKITKQIPIRNKKVLLKCPSKSDCVAVGNVINNMNCGLLAKIPVKKKPRLLILGVEKEILDQDLKEVIMAQNEQIKHCLEDSNESLEVITSKIDRVGTKMVVLNVSPRTYKLLLELGHVFL</sequence>
<comment type="caution">
    <text evidence="2">The sequence shown here is derived from an EMBL/GenBank/DDBJ whole genome shotgun (WGS) entry which is preliminary data.</text>
</comment>
<keyword evidence="1" id="KW-0175">Coiled coil</keyword>
<dbReference type="Proteomes" id="UP000194236">
    <property type="component" value="Unassembled WGS sequence"/>
</dbReference>
<keyword evidence="3" id="KW-1185">Reference proteome</keyword>
<evidence type="ECO:0000256" key="1">
    <source>
        <dbReference type="SAM" id="Coils"/>
    </source>
</evidence>
<dbReference type="AlphaFoldDB" id="A0A1Y3BMZ3"/>
<name>A0A1Y3BMZ3_EURMA</name>
<feature type="coiled-coil region" evidence="1">
    <location>
        <begin position="47"/>
        <end position="81"/>
    </location>
</feature>
<evidence type="ECO:0000313" key="2">
    <source>
        <dbReference type="EMBL" id="OTF81298.1"/>
    </source>
</evidence>
<reference evidence="2 3" key="1">
    <citation type="submission" date="2017-03" db="EMBL/GenBank/DDBJ databases">
        <title>Genome Survey of Euroglyphus maynei.</title>
        <authorList>
            <person name="Arlian L.G."/>
            <person name="Morgan M.S."/>
            <person name="Rider S.D."/>
        </authorList>
    </citation>
    <scope>NUCLEOTIDE SEQUENCE [LARGE SCALE GENOMIC DNA]</scope>
    <source>
        <strain evidence="2">Arlian Lab</strain>
        <tissue evidence="2">Whole body</tissue>
    </source>
</reference>
<organism evidence="2 3">
    <name type="scientific">Euroglyphus maynei</name>
    <name type="common">Mayne's house dust mite</name>
    <dbReference type="NCBI Taxonomy" id="6958"/>
    <lineage>
        <taxon>Eukaryota</taxon>
        <taxon>Metazoa</taxon>
        <taxon>Ecdysozoa</taxon>
        <taxon>Arthropoda</taxon>
        <taxon>Chelicerata</taxon>
        <taxon>Arachnida</taxon>
        <taxon>Acari</taxon>
        <taxon>Acariformes</taxon>
        <taxon>Sarcoptiformes</taxon>
        <taxon>Astigmata</taxon>
        <taxon>Psoroptidia</taxon>
        <taxon>Analgoidea</taxon>
        <taxon>Pyroglyphidae</taxon>
        <taxon>Pyroglyphinae</taxon>
        <taxon>Euroglyphus</taxon>
    </lineage>
</organism>
<feature type="non-terminal residue" evidence="2">
    <location>
        <position position="288"/>
    </location>
</feature>
<dbReference type="EMBL" id="MUJZ01014337">
    <property type="protein sequence ID" value="OTF81298.1"/>
    <property type="molecule type" value="Genomic_DNA"/>
</dbReference>
<accession>A0A1Y3BMZ3</accession>
<evidence type="ECO:0000313" key="3">
    <source>
        <dbReference type="Proteomes" id="UP000194236"/>
    </source>
</evidence>
<proteinExistence type="predicted"/>
<protein>
    <submittedName>
        <fullName evidence="2">Uncharacterized protein</fullName>
    </submittedName>
</protein>